<dbReference type="CDD" id="cd01647">
    <property type="entry name" value="RT_LTR"/>
    <property type="match status" value="1"/>
</dbReference>
<keyword evidence="3" id="KW-1185">Reference proteome</keyword>
<dbReference type="Gene3D" id="3.30.70.270">
    <property type="match status" value="2"/>
</dbReference>
<dbReference type="PANTHER" id="PTHR24559:SF444">
    <property type="entry name" value="REVERSE TRANSCRIPTASE DOMAIN-CONTAINING PROTEIN"/>
    <property type="match status" value="1"/>
</dbReference>
<feature type="domain" description="Reverse transcriptase" evidence="1">
    <location>
        <begin position="115"/>
        <end position="171"/>
    </location>
</feature>
<gene>
    <name evidence="2" type="ORF">U9M48_035842</name>
</gene>
<dbReference type="Gene3D" id="3.10.10.10">
    <property type="entry name" value="HIV Type 1 Reverse Transcriptase, subunit A, domain 1"/>
    <property type="match status" value="1"/>
</dbReference>
<proteinExistence type="predicted"/>
<dbReference type="EMBL" id="CP144752">
    <property type="protein sequence ID" value="WVZ89432.1"/>
    <property type="molecule type" value="Genomic_DNA"/>
</dbReference>
<sequence>MPSQKHIPPTVSANEIQEIKKIPVVCYLPDVFPEELPVLPPDRDVEFSIELVLGRAPLDKGFIRPSSSAWGCPALFVEKKDQGASRSQVFSKIDLREEDIPKTTFSTRYGLYEYLFVVVFIDAILIYSKNEKEHEEHLRIVLTRLREHKLYAKFSKCAFWLNKVSFLGHILSEKEVAVDPSKVEDVLNWKQPKTVTEIRSFLGFVGYCHRFIKDFCKTVKPMTSLTKKNA</sequence>
<dbReference type="AlphaFoldDB" id="A0AAQ3UG86"/>
<reference evidence="2 3" key="1">
    <citation type="submission" date="2024-02" db="EMBL/GenBank/DDBJ databases">
        <title>High-quality chromosome-scale genome assembly of Pensacola bahiagrass (Paspalum notatum Flugge var. saurae).</title>
        <authorList>
            <person name="Vega J.M."/>
            <person name="Podio M."/>
            <person name="Orjuela J."/>
            <person name="Siena L.A."/>
            <person name="Pessino S.C."/>
            <person name="Combes M.C."/>
            <person name="Mariac C."/>
            <person name="Albertini E."/>
            <person name="Pupilli F."/>
            <person name="Ortiz J.P.A."/>
            <person name="Leblanc O."/>
        </authorList>
    </citation>
    <scope>NUCLEOTIDE SEQUENCE [LARGE SCALE GENOMIC DNA]</scope>
    <source>
        <strain evidence="2">R1</strain>
        <tissue evidence="2">Leaf</tissue>
    </source>
</reference>
<organism evidence="2 3">
    <name type="scientific">Paspalum notatum var. saurae</name>
    <dbReference type="NCBI Taxonomy" id="547442"/>
    <lineage>
        <taxon>Eukaryota</taxon>
        <taxon>Viridiplantae</taxon>
        <taxon>Streptophyta</taxon>
        <taxon>Embryophyta</taxon>
        <taxon>Tracheophyta</taxon>
        <taxon>Spermatophyta</taxon>
        <taxon>Magnoliopsida</taxon>
        <taxon>Liliopsida</taxon>
        <taxon>Poales</taxon>
        <taxon>Poaceae</taxon>
        <taxon>PACMAD clade</taxon>
        <taxon>Panicoideae</taxon>
        <taxon>Andropogonodae</taxon>
        <taxon>Paspaleae</taxon>
        <taxon>Paspalinae</taxon>
        <taxon>Paspalum</taxon>
    </lineage>
</organism>
<name>A0AAQ3UG86_PASNO</name>
<dbReference type="InterPro" id="IPR043502">
    <property type="entry name" value="DNA/RNA_pol_sf"/>
</dbReference>
<dbReference type="SUPFAM" id="SSF56672">
    <property type="entry name" value="DNA/RNA polymerases"/>
    <property type="match status" value="1"/>
</dbReference>
<evidence type="ECO:0000313" key="2">
    <source>
        <dbReference type="EMBL" id="WVZ89432.1"/>
    </source>
</evidence>
<dbReference type="FunFam" id="3.30.70.270:FF:000003">
    <property type="entry name" value="Transposon Ty3-G Gag-Pol polyprotein"/>
    <property type="match status" value="1"/>
</dbReference>
<dbReference type="InterPro" id="IPR043128">
    <property type="entry name" value="Rev_trsase/Diguanyl_cyclase"/>
</dbReference>
<dbReference type="Pfam" id="PF00078">
    <property type="entry name" value="RVT_1"/>
    <property type="match status" value="1"/>
</dbReference>
<dbReference type="InterPro" id="IPR053134">
    <property type="entry name" value="RNA-dir_DNA_polymerase"/>
</dbReference>
<dbReference type="PANTHER" id="PTHR24559">
    <property type="entry name" value="TRANSPOSON TY3-I GAG-POL POLYPROTEIN"/>
    <property type="match status" value="1"/>
</dbReference>
<accession>A0AAQ3UG86</accession>
<evidence type="ECO:0000313" key="3">
    <source>
        <dbReference type="Proteomes" id="UP001341281"/>
    </source>
</evidence>
<protein>
    <recommendedName>
        <fullName evidence="1">Reverse transcriptase domain-containing protein</fullName>
    </recommendedName>
</protein>
<evidence type="ECO:0000259" key="1">
    <source>
        <dbReference type="Pfam" id="PF00078"/>
    </source>
</evidence>
<dbReference type="InterPro" id="IPR000477">
    <property type="entry name" value="RT_dom"/>
</dbReference>
<dbReference type="Proteomes" id="UP001341281">
    <property type="component" value="Chromosome 08"/>
</dbReference>